<dbReference type="AlphaFoldDB" id="A0A9N9H5P6"/>
<evidence type="ECO:0000313" key="1">
    <source>
        <dbReference type="EMBL" id="CAG8655384.1"/>
    </source>
</evidence>
<comment type="caution">
    <text evidence="1">The sequence shown here is derived from an EMBL/GenBank/DDBJ whole genome shotgun (WGS) entry which is preliminary data.</text>
</comment>
<dbReference type="OrthoDB" id="2377195at2759"/>
<keyword evidence="2" id="KW-1185">Reference proteome</keyword>
<evidence type="ECO:0000313" key="2">
    <source>
        <dbReference type="Proteomes" id="UP000789570"/>
    </source>
</evidence>
<accession>A0A9N9H5P6</accession>
<organism evidence="1 2">
    <name type="scientific">Funneliformis caledonium</name>
    <dbReference type="NCBI Taxonomy" id="1117310"/>
    <lineage>
        <taxon>Eukaryota</taxon>
        <taxon>Fungi</taxon>
        <taxon>Fungi incertae sedis</taxon>
        <taxon>Mucoromycota</taxon>
        <taxon>Glomeromycotina</taxon>
        <taxon>Glomeromycetes</taxon>
        <taxon>Glomerales</taxon>
        <taxon>Glomeraceae</taxon>
        <taxon>Funneliformis</taxon>
    </lineage>
</organism>
<gene>
    <name evidence="1" type="ORF">FCALED_LOCUS11283</name>
</gene>
<proteinExistence type="predicted"/>
<sequence length="404" mass="47269">MFESLLNDYFDHNPQKEWSVINALRYIEAKTELLTSDTINIFKDDMYSLLSSLSDKCYVHKFAKKKARKILTNYDKTFFSTDVKRFIDEIELKNEKKVFHTLISRRVTSASTLRALEEHHMARIAIEDLCNVTNTTSTIDEDLRGEIMDGVENSQIVSEAVQESSNFKNQEADNNVLDEIVVNKMSALLFSNFSLEEIWIKVIERLKKNGLRVQSIESRIIDLSEWTKVEWNRILKTSDYSQLFIKSRKKLSIKTKLIMMYSNCYVMDLTGWSPDDLILWRNKFMNLKDLSEDSLLTIEIIDFFHHCLRREINILVLKHRECDFIVKVLSPIIGTLLKEFDISTFKLNWYVMAVHEEYMTLTPDMKKMDLIISLRSHQAELLPLEIGNTSGPMDDTNIEKTTQN</sequence>
<dbReference type="Proteomes" id="UP000789570">
    <property type="component" value="Unassembled WGS sequence"/>
</dbReference>
<protein>
    <submittedName>
        <fullName evidence="1">13714_t:CDS:1</fullName>
    </submittedName>
</protein>
<name>A0A9N9H5P6_9GLOM</name>
<reference evidence="1" key="1">
    <citation type="submission" date="2021-06" db="EMBL/GenBank/DDBJ databases">
        <authorList>
            <person name="Kallberg Y."/>
            <person name="Tangrot J."/>
            <person name="Rosling A."/>
        </authorList>
    </citation>
    <scope>NUCLEOTIDE SEQUENCE</scope>
    <source>
        <strain evidence="1">UK204</strain>
    </source>
</reference>
<dbReference type="EMBL" id="CAJVPQ010004623">
    <property type="protein sequence ID" value="CAG8655384.1"/>
    <property type="molecule type" value="Genomic_DNA"/>
</dbReference>